<evidence type="ECO:0000256" key="3">
    <source>
        <dbReference type="ARBA" id="ARBA00022801"/>
    </source>
</evidence>
<keyword evidence="3" id="KW-0378">Hydrolase</keyword>
<evidence type="ECO:0000256" key="4">
    <source>
        <dbReference type="ARBA" id="ARBA00022807"/>
    </source>
</evidence>
<dbReference type="GO" id="GO:0000338">
    <property type="term" value="P:protein deneddylation"/>
    <property type="evidence" value="ECO:0007669"/>
    <property type="project" value="TreeGrafter"/>
</dbReference>
<dbReference type="EMBL" id="JAVRBK010000007">
    <property type="protein sequence ID" value="KAK5641914.1"/>
    <property type="molecule type" value="Genomic_DNA"/>
</dbReference>
<accession>A0AAN7VEI6</accession>
<reference evidence="6 7" key="1">
    <citation type="journal article" date="2024" name="Insects">
        <title>An Improved Chromosome-Level Genome Assembly of the Firefly Pyrocoelia pectoralis.</title>
        <authorList>
            <person name="Fu X."/>
            <person name="Meyer-Rochow V.B."/>
            <person name="Ballantyne L."/>
            <person name="Zhu X."/>
        </authorList>
    </citation>
    <scope>NUCLEOTIDE SEQUENCE [LARGE SCALE GENOMIC DNA]</scope>
    <source>
        <strain evidence="6">XCY_ONT2</strain>
    </source>
</reference>
<dbReference type="AlphaFoldDB" id="A0AAN7VEI6"/>
<comment type="caution">
    <text evidence="6">The sequence shown here is derived from an EMBL/GenBank/DDBJ whole genome shotgun (WGS) entry which is preliminary data.</text>
</comment>
<evidence type="ECO:0000313" key="6">
    <source>
        <dbReference type="EMBL" id="KAK5641914.1"/>
    </source>
</evidence>
<dbReference type="InterPro" id="IPR038765">
    <property type="entry name" value="Papain-like_cys_pep_sf"/>
</dbReference>
<proteinExistence type="inferred from homology"/>
<dbReference type="Pfam" id="PF02902">
    <property type="entry name" value="Peptidase_C48"/>
    <property type="match status" value="1"/>
</dbReference>
<dbReference type="Gene3D" id="3.40.395.10">
    <property type="entry name" value="Adenoviral Proteinase, Chain A"/>
    <property type="match status" value="1"/>
</dbReference>
<gene>
    <name evidence="6" type="ORF">RI129_010461</name>
</gene>
<organism evidence="6 7">
    <name type="scientific">Pyrocoelia pectoralis</name>
    <dbReference type="NCBI Taxonomy" id="417401"/>
    <lineage>
        <taxon>Eukaryota</taxon>
        <taxon>Metazoa</taxon>
        <taxon>Ecdysozoa</taxon>
        <taxon>Arthropoda</taxon>
        <taxon>Hexapoda</taxon>
        <taxon>Insecta</taxon>
        <taxon>Pterygota</taxon>
        <taxon>Neoptera</taxon>
        <taxon>Endopterygota</taxon>
        <taxon>Coleoptera</taxon>
        <taxon>Polyphaga</taxon>
        <taxon>Elateriformia</taxon>
        <taxon>Elateroidea</taxon>
        <taxon>Lampyridae</taxon>
        <taxon>Lampyrinae</taxon>
        <taxon>Pyrocoelia</taxon>
    </lineage>
</organism>
<keyword evidence="4" id="KW-0788">Thiol protease</keyword>
<evidence type="ECO:0000256" key="1">
    <source>
        <dbReference type="ARBA" id="ARBA00005234"/>
    </source>
</evidence>
<dbReference type="SUPFAM" id="SSF54001">
    <property type="entry name" value="Cysteine proteinases"/>
    <property type="match status" value="1"/>
</dbReference>
<comment type="similarity">
    <text evidence="1">Belongs to the peptidase C48 family.</text>
</comment>
<evidence type="ECO:0000256" key="2">
    <source>
        <dbReference type="ARBA" id="ARBA00022670"/>
    </source>
</evidence>
<dbReference type="Proteomes" id="UP001329430">
    <property type="component" value="Chromosome 7"/>
</dbReference>
<dbReference type="InterPro" id="IPR044613">
    <property type="entry name" value="Nep1/2-like"/>
</dbReference>
<protein>
    <recommendedName>
        <fullName evidence="5">Ubiquitin-like protease family profile domain-containing protein</fullName>
    </recommendedName>
</protein>
<dbReference type="InterPro" id="IPR003653">
    <property type="entry name" value="Peptidase_C48_C"/>
</dbReference>
<keyword evidence="7" id="KW-1185">Reference proteome</keyword>
<keyword evidence="2" id="KW-0645">Protease</keyword>
<dbReference type="PANTHER" id="PTHR46468:SF1">
    <property type="entry name" value="SENTRIN-SPECIFIC PROTEASE 8"/>
    <property type="match status" value="1"/>
</dbReference>
<name>A0AAN7VEI6_9COLE</name>
<dbReference type="PROSITE" id="PS50600">
    <property type="entry name" value="ULP_PROTEASE"/>
    <property type="match status" value="1"/>
</dbReference>
<sequence length="215" mass="24549">MSRRGSNPVVLNFHESLLRLSDIELLNGHCWLNDSVISFYFEYLEISRYRKNPALLFVPPQVTQCIKLSPSTEVSVFLEPLISNRCRFIFFALNDNEQTEVSGGSHWSLLVFSEPERMVFHFDSSKGSNCEQAMEFGAKLLRYLRLSSYGFREPLCLQQSNGYDCGIHVMCNAENIADFASKHQKVEGCSVLKEDIVQSKRHNLLNLITNLAKTS</sequence>
<dbReference type="GO" id="GO:0019784">
    <property type="term" value="F:deNEDDylase activity"/>
    <property type="evidence" value="ECO:0007669"/>
    <property type="project" value="InterPro"/>
</dbReference>
<dbReference type="GO" id="GO:0006508">
    <property type="term" value="P:proteolysis"/>
    <property type="evidence" value="ECO:0007669"/>
    <property type="project" value="UniProtKB-KW"/>
</dbReference>
<evidence type="ECO:0000313" key="7">
    <source>
        <dbReference type="Proteomes" id="UP001329430"/>
    </source>
</evidence>
<dbReference type="PANTHER" id="PTHR46468">
    <property type="entry name" value="SENTRIN-SPECIFIC PROTEASE 8"/>
    <property type="match status" value="1"/>
</dbReference>
<evidence type="ECO:0000259" key="5">
    <source>
        <dbReference type="PROSITE" id="PS50600"/>
    </source>
</evidence>
<dbReference type="GO" id="GO:0008234">
    <property type="term" value="F:cysteine-type peptidase activity"/>
    <property type="evidence" value="ECO:0007669"/>
    <property type="project" value="UniProtKB-KW"/>
</dbReference>
<feature type="domain" description="Ubiquitin-like protease family profile" evidence="5">
    <location>
        <begin position="16"/>
        <end position="176"/>
    </location>
</feature>